<evidence type="ECO:0000313" key="2">
    <source>
        <dbReference type="EMBL" id="ODM97145.1"/>
    </source>
</evidence>
<dbReference type="PANTHER" id="PTHR33236:SF6">
    <property type="entry name" value="CUB DOMAIN-CONTAINING PROTEIN"/>
    <property type="match status" value="1"/>
</dbReference>
<accession>A0A1D2MWV2</accession>
<reference evidence="2 3" key="1">
    <citation type="journal article" date="2016" name="Genome Biol. Evol.">
        <title>Gene Family Evolution Reflects Adaptation to Soil Environmental Stressors in the Genome of the Collembolan Orchesella cincta.</title>
        <authorList>
            <person name="Faddeeva-Vakhrusheva A."/>
            <person name="Derks M.F."/>
            <person name="Anvar S.Y."/>
            <person name="Agamennone V."/>
            <person name="Suring W."/>
            <person name="Smit S."/>
            <person name="van Straalen N.M."/>
            <person name="Roelofs D."/>
        </authorList>
    </citation>
    <scope>NUCLEOTIDE SEQUENCE [LARGE SCALE GENOMIC DNA]</scope>
    <source>
        <tissue evidence="2">Mixed pool</tissue>
    </source>
</reference>
<dbReference type="OMA" id="CIRVEDG"/>
<dbReference type="Pfam" id="PF26080">
    <property type="entry name" value="CUB_animal"/>
    <property type="match status" value="1"/>
</dbReference>
<dbReference type="AlphaFoldDB" id="A0A1D2MWV2"/>
<dbReference type="OrthoDB" id="2105077at2759"/>
<dbReference type="EMBL" id="LJIJ01000469">
    <property type="protein sequence ID" value="ODM97145.1"/>
    <property type="molecule type" value="Genomic_DNA"/>
</dbReference>
<comment type="caution">
    <text evidence="2">The sequence shown here is derived from an EMBL/GenBank/DDBJ whole genome shotgun (WGS) entry which is preliminary data.</text>
</comment>
<name>A0A1D2MWV2_ORCCI</name>
<gene>
    <name evidence="2" type="ORF">Ocin01_09540</name>
</gene>
<protein>
    <recommendedName>
        <fullName evidence="1">CUB domain-containing protein</fullName>
    </recommendedName>
</protein>
<sequence>MYIDAGPSSGNIKINIVTSGESYARKWRIKISQVPCNAQYRAGDSCLQYFTGMSGRIKSFNYGDPTMMGPEYGMQLSAQEYTTCVRAEEGFCGIVYVPCKDSAEFKEAFQISSTSQNMSIPQRTMTGAEQCPSDWLGIACATDTGREQQTDGSSCVDRVCGGTFTSLSGSTSHAPVYSFSRPFNLRIHFNDFEMSDPRAPDELNRGFCLDFVQQPCPQSG</sequence>
<proteinExistence type="predicted"/>
<organism evidence="2 3">
    <name type="scientific">Orchesella cincta</name>
    <name type="common">Springtail</name>
    <name type="synonym">Podura cincta</name>
    <dbReference type="NCBI Taxonomy" id="48709"/>
    <lineage>
        <taxon>Eukaryota</taxon>
        <taxon>Metazoa</taxon>
        <taxon>Ecdysozoa</taxon>
        <taxon>Arthropoda</taxon>
        <taxon>Hexapoda</taxon>
        <taxon>Collembola</taxon>
        <taxon>Entomobryomorpha</taxon>
        <taxon>Entomobryoidea</taxon>
        <taxon>Orchesellidae</taxon>
        <taxon>Orchesellinae</taxon>
        <taxon>Orchesella</taxon>
    </lineage>
</organism>
<evidence type="ECO:0000259" key="1">
    <source>
        <dbReference type="Pfam" id="PF26080"/>
    </source>
</evidence>
<dbReference type="Proteomes" id="UP000094527">
    <property type="component" value="Unassembled WGS sequence"/>
</dbReference>
<evidence type="ECO:0000313" key="3">
    <source>
        <dbReference type="Proteomes" id="UP000094527"/>
    </source>
</evidence>
<keyword evidence="3" id="KW-1185">Reference proteome</keyword>
<dbReference type="PANTHER" id="PTHR33236">
    <property type="entry name" value="INTRAFLAGELLAR TRANSPORT PROTEIN 122 FAMILY PROTEIN-RELATED"/>
    <property type="match status" value="1"/>
</dbReference>
<dbReference type="InterPro" id="IPR058698">
    <property type="entry name" value="CUB_metazoa"/>
</dbReference>
<feature type="domain" description="CUB" evidence="1">
    <location>
        <begin position="44"/>
        <end position="214"/>
    </location>
</feature>
<dbReference type="STRING" id="48709.A0A1D2MWV2"/>